<name>A0AAP2CKB0_9BACT</name>
<proteinExistence type="predicted"/>
<evidence type="ECO:0000259" key="1">
    <source>
        <dbReference type="Pfam" id="PF09603"/>
    </source>
</evidence>
<sequence>MKRIYYSLAIIFLLFSCQGLEEEKHLPQAEVSFSTLSLQQFNTQSEQARTQASAWKHVFAEEVEMLITNNESGEAFTLVFDPNDFFLPKVIMLPLGQYTYNIEAVDNEFSHYLPVTASGSFEVNALNVHINLNAETTYGLVSIRNRDIDSVSLSGQNLQLTENEEFYYIYVNTSDELNLKVRSENGIRFRRNFIVNNYTHRHFYLLPIEGNTNFVLEIGDFEYLPEGIALEEIENIVYDREGNRYRTVQIGNQVWMAENLRSTTYCNGDRIYYEPRFQLWDRENEGIYKDYKDYVSNVDDYGYIYNGYAAADTRNPCPCGWRVPTKEDFEDLASYMTRFNPDSDPLKEAGFDIWESPNVGATNATGLSLRPGGILLWWGGPGDRFGRRRERIIGRFNFGALTGIHWIGTTGAYWTQTRGVYEISPSHPLNFETLYALELGFMFASDGRPRVHDGSMMEGMSIRCLKDN</sequence>
<dbReference type="Proteomes" id="UP001319104">
    <property type="component" value="Unassembled WGS sequence"/>
</dbReference>
<evidence type="ECO:0000313" key="3">
    <source>
        <dbReference type="Proteomes" id="UP001319104"/>
    </source>
</evidence>
<dbReference type="RefSeq" id="WP_213946128.1">
    <property type="nucleotide sequence ID" value="NZ_JAHCMY010000010.1"/>
</dbReference>
<feature type="domain" description="Fibrobacter succinogenes major paralogous" evidence="1">
    <location>
        <begin position="248"/>
        <end position="466"/>
    </location>
</feature>
<dbReference type="NCBIfam" id="TIGR02145">
    <property type="entry name" value="Fib_succ_major"/>
    <property type="match status" value="1"/>
</dbReference>
<accession>A0AAP2CKB0</accession>
<protein>
    <submittedName>
        <fullName evidence="2">Fibrobacter succinogenes major paralogous domain-containing protein</fullName>
    </submittedName>
</protein>
<comment type="caution">
    <text evidence="2">The sequence shown here is derived from an EMBL/GenBank/DDBJ whole genome shotgun (WGS) entry which is preliminary data.</text>
</comment>
<dbReference type="EMBL" id="JAHCMY010000010">
    <property type="protein sequence ID" value="MBS9525269.1"/>
    <property type="molecule type" value="Genomic_DNA"/>
</dbReference>
<keyword evidence="3" id="KW-1185">Reference proteome</keyword>
<evidence type="ECO:0000313" key="2">
    <source>
        <dbReference type="EMBL" id="MBS9525269.1"/>
    </source>
</evidence>
<organism evidence="2 3">
    <name type="scientific">Litoribacter ruber</name>
    <dbReference type="NCBI Taxonomy" id="702568"/>
    <lineage>
        <taxon>Bacteria</taxon>
        <taxon>Pseudomonadati</taxon>
        <taxon>Bacteroidota</taxon>
        <taxon>Cytophagia</taxon>
        <taxon>Cytophagales</taxon>
        <taxon>Cyclobacteriaceae</taxon>
        <taxon>Litoribacter</taxon>
    </lineage>
</organism>
<gene>
    <name evidence="2" type="ORF">KI659_14720</name>
</gene>
<reference evidence="2 3" key="1">
    <citation type="submission" date="2021-05" db="EMBL/GenBank/DDBJ databases">
        <authorList>
            <person name="Zhang Z.D."/>
            <person name="Osman G."/>
        </authorList>
    </citation>
    <scope>NUCLEOTIDE SEQUENCE [LARGE SCALE GENOMIC DNA]</scope>
    <source>
        <strain evidence="2 3">KCTC 32217</strain>
    </source>
</reference>
<dbReference type="Pfam" id="PF09603">
    <property type="entry name" value="Fib_succ_major"/>
    <property type="match status" value="1"/>
</dbReference>
<dbReference type="AlphaFoldDB" id="A0AAP2CKB0"/>
<dbReference type="PROSITE" id="PS51257">
    <property type="entry name" value="PROKAR_LIPOPROTEIN"/>
    <property type="match status" value="1"/>
</dbReference>
<dbReference type="InterPro" id="IPR011871">
    <property type="entry name" value="Fib_succ_major"/>
</dbReference>